<keyword evidence="2" id="KW-0732">Signal</keyword>
<gene>
    <name evidence="3" type="ORF">GAO09_14865</name>
</gene>
<proteinExistence type="predicted"/>
<protein>
    <submittedName>
        <fullName evidence="3">DUF922 domain-containing protein</fullName>
    </submittedName>
</protein>
<reference evidence="3 4" key="1">
    <citation type="submission" date="2019-11" db="EMBL/GenBank/DDBJ databases">
        <title>Genome analysis of Rhizobacterium cereale a novel genus and species isolated from maize roots in North Spain.</title>
        <authorList>
            <person name="Menendez E."/>
            <person name="Flores-Felix J.D."/>
            <person name="Ramirez-Bahena M.-H."/>
            <person name="Igual J.M."/>
            <person name="Garcia-Fraile P."/>
            <person name="Peix A."/>
            <person name="Velazquez E."/>
        </authorList>
    </citation>
    <scope>NUCLEOTIDE SEQUENCE [LARGE SCALE GENOMIC DNA]</scope>
    <source>
        <strain evidence="3 4">RZME27</strain>
    </source>
</reference>
<evidence type="ECO:0000313" key="3">
    <source>
        <dbReference type="EMBL" id="MQY47318.1"/>
    </source>
</evidence>
<name>A0A6A8ABQ6_9HYPH</name>
<feature type="region of interest" description="Disordered" evidence="1">
    <location>
        <begin position="208"/>
        <end position="231"/>
    </location>
</feature>
<evidence type="ECO:0000256" key="1">
    <source>
        <dbReference type="SAM" id="MobiDB-lite"/>
    </source>
</evidence>
<dbReference type="InterPro" id="IPR010321">
    <property type="entry name" value="DUF922"/>
</dbReference>
<dbReference type="AlphaFoldDB" id="A0A6A8ABQ6"/>
<evidence type="ECO:0000313" key="4">
    <source>
        <dbReference type="Proteomes" id="UP000435138"/>
    </source>
</evidence>
<organism evidence="3 4">
    <name type="scientific">Endobacterium cereale</name>
    <dbReference type="NCBI Taxonomy" id="2663029"/>
    <lineage>
        <taxon>Bacteria</taxon>
        <taxon>Pseudomonadati</taxon>
        <taxon>Pseudomonadota</taxon>
        <taxon>Alphaproteobacteria</taxon>
        <taxon>Hyphomicrobiales</taxon>
        <taxon>Rhizobiaceae</taxon>
        <taxon>Endobacterium</taxon>
    </lineage>
</organism>
<keyword evidence="4" id="KW-1185">Reference proteome</keyword>
<dbReference type="Proteomes" id="UP000435138">
    <property type="component" value="Unassembled WGS sequence"/>
</dbReference>
<sequence length="231" mass="25026">MTTNIARTAIALAVFMTLPALAGAQGTKSWKPTEQVKTYAVTGKSGIEIYQSIGERGPAAGVGQAIAHTTFKLLWTRDYRPQPNGACTLAVARPSLNIIYTMPKGPASLTGETKKRWTDFIEGVEKHERVHGQHITEMVEKIETFSLGLTAENDPKCTKVREVLQARLKELSDEQRQRGRDFDAVELSPGGAVHQLILALVNPPGAPPVEMAPKPTPLPGMTSLPGVKPVR</sequence>
<dbReference type="EMBL" id="WIXI01000044">
    <property type="protein sequence ID" value="MQY47318.1"/>
    <property type="molecule type" value="Genomic_DNA"/>
</dbReference>
<comment type="caution">
    <text evidence="3">The sequence shown here is derived from an EMBL/GenBank/DDBJ whole genome shotgun (WGS) entry which is preliminary data.</text>
</comment>
<dbReference type="Pfam" id="PF06037">
    <property type="entry name" value="DUF922"/>
    <property type="match status" value="1"/>
</dbReference>
<feature type="signal peptide" evidence="2">
    <location>
        <begin position="1"/>
        <end position="22"/>
    </location>
</feature>
<dbReference type="PIRSF" id="PIRSF010521">
    <property type="entry name" value="DUF922_bac"/>
    <property type="match status" value="1"/>
</dbReference>
<accession>A0A6A8ABQ6</accession>
<feature type="chain" id="PRO_5025644715" evidence="2">
    <location>
        <begin position="23"/>
        <end position="231"/>
    </location>
</feature>
<evidence type="ECO:0000256" key="2">
    <source>
        <dbReference type="SAM" id="SignalP"/>
    </source>
</evidence>